<name>A0A1L4BTD5_9GAMM</name>
<evidence type="ECO:0000313" key="2">
    <source>
        <dbReference type="EMBL" id="API87087.1"/>
    </source>
</evidence>
<dbReference type="STRING" id="573570.F7310_06845"/>
<dbReference type="KEGG" id="frx:F7310_06845"/>
<keyword evidence="3" id="KW-1185">Reference proteome</keyword>
<feature type="domain" description="Putative DNA-binding" evidence="1">
    <location>
        <begin position="12"/>
        <end position="84"/>
    </location>
</feature>
<accession>A0A1L4BTD5</accession>
<dbReference type="Pfam" id="PF09836">
    <property type="entry name" value="DUF2063"/>
    <property type="match status" value="1"/>
</dbReference>
<evidence type="ECO:0000313" key="3">
    <source>
        <dbReference type="Proteomes" id="UP000184222"/>
    </source>
</evidence>
<dbReference type="AlphaFoldDB" id="A0A1L4BTD5"/>
<dbReference type="EMBL" id="CP016796">
    <property type="protein sequence ID" value="API87087.1"/>
    <property type="molecule type" value="Genomic_DNA"/>
</dbReference>
<gene>
    <name evidence="2" type="ORF">F7310_06845</name>
</gene>
<organism evidence="2 3">
    <name type="scientific">Francisella uliginis</name>
    <dbReference type="NCBI Taxonomy" id="573570"/>
    <lineage>
        <taxon>Bacteria</taxon>
        <taxon>Pseudomonadati</taxon>
        <taxon>Pseudomonadota</taxon>
        <taxon>Gammaproteobacteria</taxon>
        <taxon>Thiotrichales</taxon>
        <taxon>Francisellaceae</taxon>
        <taxon>Francisella</taxon>
    </lineage>
</organism>
<dbReference type="Gene3D" id="1.10.150.690">
    <property type="entry name" value="DUF2063"/>
    <property type="match status" value="1"/>
</dbReference>
<reference evidence="2 3" key="1">
    <citation type="journal article" date="2016" name="Appl. Environ. Microbiol.">
        <title>Whole genome relationships among Francisella bacteria of diverse origin define new species and provide specific regions for detection.</title>
        <authorList>
            <person name="Challacombe J.F."/>
            <person name="Petersen J.M."/>
            <person name="Gallegos-Graves V."/>
            <person name="Hodge D."/>
            <person name="Pillai S."/>
            <person name="Kuske C.R."/>
        </authorList>
    </citation>
    <scope>NUCLEOTIDE SEQUENCE [LARGE SCALE GENOMIC DNA]</scope>
    <source>
        <strain evidence="3">TX07-7310</strain>
    </source>
</reference>
<dbReference type="RefSeq" id="WP_072712749.1">
    <property type="nucleotide sequence ID" value="NZ_CP016796.1"/>
</dbReference>
<dbReference type="InterPro" id="IPR044922">
    <property type="entry name" value="DUF2063_N_sf"/>
</dbReference>
<dbReference type="OrthoDB" id="7595107at2"/>
<dbReference type="InterPro" id="IPR018640">
    <property type="entry name" value="DUF2063"/>
</dbReference>
<sequence>MNISESIKSKMQNFTHAIRYGSSTDDKIQMYREFIVGNISSVLENTFPYFNIHASQELKNAILKVFFEDNIASEPAFHQIATGILESSRHVEMSEGLSKLIEFEWLLFSIEIDESKVFKNIEIAKNLNFKDIKNIESNPTLTFISLPFDINDLDEKISADQNILYAIYRNVNYRTSYQRLSPLEFAVLSSVLEKSVSIFDLDDFQQIDKKYKEQLIKSLVSWHNQNMITLSV</sequence>
<evidence type="ECO:0000259" key="1">
    <source>
        <dbReference type="Pfam" id="PF09836"/>
    </source>
</evidence>
<proteinExistence type="predicted"/>
<dbReference type="Proteomes" id="UP000184222">
    <property type="component" value="Chromosome"/>
</dbReference>
<protein>
    <submittedName>
        <fullName evidence="2">DUF2063 domain-containing protein</fullName>
    </submittedName>
</protein>